<organism evidence="1 2">
    <name type="scientific">Hydrogenovibrio thermophilus</name>
    <dbReference type="NCBI Taxonomy" id="265883"/>
    <lineage>
        <taxon>Bacteria</taxon>
        <taxon>Pseudomonadati</taxon>
        <taxon>Pseudomonadota</taxon>
        <taxon>Gammaproteobacteria</taxon>
        <taxon>Thiotrichales</taxon>
        <taxon>Piscirickettsiaceae</taxon>
        <taxon>Hydrogenovibrio</taxon>
    </lineage>
</organism>
<gene>
    <name evidence="1" type="ORF">EPV75_10490</name>
</gene>
<dbReference type="RefSeq" id="WP_128385355.1">
    <property type="nucleotide sequence ID" value="NZ_CP035033.1"/>
</dbReference>
<dbReference type="AlphaFoldDB" id="A0A410H562"/>
<evidence type="ECO:0000313" key="2">
    <source>
        <dbReference type="Proteomes" id="UP000285478"/>
    </source>
</evidence>
<name>A0A410H562_9GAMM</name>
<dbReference type="KEGG" id="htr:EPV75_10490"/>
<sequence length="435" mass="47471">MIIQSSAVQLEQYHRYDAQRSDKTVVAVGESINTAPGGLRALNLSVNFQQSEQFHYRNDSRQRFESASEVTDGDVQTVHQREYLTKQLVQVSLAGEAASIANQRVFPAGDGPNLSVSGEVTFEFAHQLTIQTQSYSAMSAGGQVTLADGRSINFNLFTSHTSMTSISAETKATMSAQVMSDPLVINFGTDSVALSDQYFEFDLNGDGDEQSLAQLGSGSGYLVLDLNGDGQVNDGSELFGTESGNGFTDLAKYDVDGNGWIDEADPIFKQLQLWTDQSNDTQLVSLASKGVGAIYLGNVEQSGDLRSSQGELLGQVKAAGMVLMEDGEVRTAQSIDLSDRVSDDELDVEATGLFSERQVEQFEAFAVAMNQMQQAQNSWQARLNQAGQSVFDTTESDKPDDAKNFFEQLFEYIRQAIAERKALLEKIESRYSDGT</sequence>
<protein>
    <recommendedName>
        <fullName evidence="3">VCBS repeat-containing protein</fullName>
    </recommendedName>
</protein>
<evidence type="ECO:0000313" key="1">
    <source>
        <dbReference type="EMBL" id="QAB16065.1"/>
    </source>
</evidence>
<reference evidence="1 2" key="1">
    <citation type="journal article" date="2018" name="Environ. Microbiol.">
        <title>Genomes of ubiquitous marine and hypersaline Hydrogenovibrio, Thiomicrorhabdus and Thiomicrospira spp. encode a diversity of mechanisms to sustain chemolithoautotrophy in heterogeneous environments.</title>
        <authorList>
            <person name="Scott K.M."/>
            <person name="Williams J."/>
            <person name="Porter C.M.B."/>
            <person name="Russel S."/>
            <person name="Harmer T.L."/>
            <person name="Paul J.H."/>
            <person name="Antonen K.M."/>
            <person name="Bridges M.K."/>
            <person name="Camper G.J."/>
            <person name="Campla C.K."/>
            <person name="Casella L.G."/>
            <person name="Chase E."/>
            <person name="Conrad J.W."/>
            <person name="Cruz M.C."/>
            <person name="Dunlap D.S."/>
            <person name="Duran L."/>
            <person name="Fahsbender E.M."/>
            <person name="Goldsmith D.B."/>
            <person name="Keeley R.F."/>
            <person name="Kondoff M.R."/>
            <person name="Kussy B.I."/>
            <person name="Lane M.K."/>
            <person name="Lawler S."/>
            <person name="Leigh B.A."/>
            <person name="Lewis C."/>
            <person name="Lostal L.M."/>
            <person name="Marking D."/>
            <person name="Mancera P.A."/>
            <person name="McClenthan E.C."/>
            <person name="McIntyre E.A."/>
            <person name="Mine J.A."/>
            <person name="Modi S."/>
            <person name="Moore B.D."/>
            <person name="Morgan W.A."/>
            <person name="Nelson K.M."/>
            <person name="Nguyen K.N."/>
            <person name="Ogburn N."/>
            <person name="Parrino D.G."/>
            <person name="Pedapudi A.D."/>
            <person name="Pelham R.P."/>
            <person name="Preece A.M."/>
            <person name="Rampersad E.A."/>
            <person name="Richardson J.C."/>
            <person name="Rodgers C.M."/>
            <person name="Schaffer B.L."/>
            <person name="Sheridan N.E."/>
            <person name="Solone M.R."/>
            <person name="Staley Z.R."/>
            <person name="Tabuchi M."/>
            <person name="Waide R.J."/>
            <person name="Wanjugi P.W."/>
            <person name="Young S."/>
            <person name="Clum A."/>
            <person name="Daum C."/>
            <person name="Huntemann M."/>
            <person name="Ivanova N."/>
            <person name="Kyrpides N."/>
            <person name="Mikhailova N."/>
            <person name="Palaniappan K."/>
            <person name="Pillay M."/>
            <person name="Reddy T.B.K."/>
            <person name="Shapiro N."/>
            <person name="Stamatis D."/>
            <person name="Varghese N."/>
            <person name="Woyke T."/>
            <person name="Boden R."/>
            <person name="Freyermuth S.K."/>
            <person name="Kerfeld C.A."/>
        </authorList>
    </citation>
    <scope>NUCLEOTIDE SEQUENCE [LARGE SCALE GENOMIC DNA]</scope>
    <source>
        <strain evidence="1 2">JR-2</strain>
    </source>
</reference>
<dbReference type="Proteomes" id="UP000285478">
    <property type="component" value="Chromosome"/>
</dbReference>
<accession>A0A410H562</accession>
<evidence type="ECO:0008006" key="3">
    <source>
        <dbReference type="Google" id="ProtNLM"/>
    </source>
</evidence>
<dbReference type="PANTHER" id="PTHR39431">
    <property type="entry name" value="FRPA/C-RELATED PROTEIN"/>
    <property type="match status" value="1"/>
</dbReference>
<proteinExistence type="predicted"/>
<dbReference type="EMBL" id="CP035033">
    <property type="protein sequence ID" value="QAB16065.1"/>
    <property type="molecule type" value="Genomic_DNA"/>
</dbReference>
<keyword evidence="2" id="KW-1185">Reference proteome</keyword>
<dbReference type="PANTHER" id="PTHR39431:SF1">
    <property type="entry name" value="FRPA_C-RELATED PROTEIN"/>
    <property type="match status" value="1"/>
</dbReference>